<dbReference type="Proteomes" id="UP000241394">
    <property type="component" value="Chromosome LG9"/>
</dbReference>
<feature type="region of interest" description="Disordered" evidence="1">
    <location>
        <begin position="115"/>
        <end position="138"/>
    </location>
</feature>
<reference evidence="3" key="2">
    <citation type="journal article" date="2018" name="BMC Genomics">
        <title>A manually annotated Actinidia chinensis var. chinensis (kiwifruit) genome highlights the challenges associated with draft genomes and gene prediction in plants.</title>
        <authorList>
            <person name="Pilkington S.M."/>
            <person name="Crowhurst R."/>
            <person name="Hilario E."/>
            <person name="Nardozza S."/>
            <person name="Fraser L."/>
            <person name="Peng Y."/>
            <person name="Gunaseelan K."/>
            <person name="Simpson R."/>
            <person name="Tahir J."/>
            <person name="Deroles S.C."/>
            <person name="Templeton K."/>
            <person name="Luo Z."/>
            <person name="Davy M."/>
            <person name="Cheng C."/>
            <person name="McNeilage M."/>
            <person name="Scaglione D."/>
            <person name="Liu Y."/>
            <person name="Zhang Q."/>
            <person name="Datson P."/>
            <person name="De Silva N."/>
            <person name="Gardiner S.E."/>
            <person name="Bassett H."/>
            <person name="Chagne D."/>
            <person name="McCallum J."/>
            <person name="Dzierzon H."/>
            <person name="Deng C."/>
            <person name="Wang Y.Y."/>
            <person name="Barron L."/>
            <person name="Manako K."/>
            <person name="Bowen J."/>
            <person name="Foster T.M."/>
            <person name="Erridge Z.A."/>
            <person name="Tiffin H."/>
            <person name="Waite C.N."/>
            <person name="Davies K.M."/>
            <person name="Grierson E.P."/>
            <person name="Laing W.A."/>
            <person name="Kirk R."/>
            <person name="Chen X."/>
            <person name="Wood M."/>
            <person name="Montefiori M."/>
            <person name="Brummell D.A."/>
            <person name="Schwinn K.E."/>
            <person name="Catanach A."/>
            <person name="Fullerton C."/>
            <person name="Li D."/>
            <person name="Meiyalaghan S."/>
            <person name="Nieuwenhuizen N."/>
            <person name="Read N."/>
            <person name="Prakash R."/>
            <person name="Hunter D."/>
            <person name="Zhang H."/>
            <person name="McKenzie M."/>
            <person name="Knabel M."/>
            <person name="Harris A."/>
            <person name="Allan A.C."/>
            <person name="Gleave A."/>
            <person name="Chen A."/>
            <person name="Janssen B.J."/>
            <person name="Plunkett B."/>
            <person name="Ampomah-Dwamena C."/>
            <person name="Voogd C."/>
            <person name="Leif D."/>
            <person name="Lafferty D."/>
            <person name="Souleyre E.J.F."/>
            <person name="Varkonyi-Gasic E."/>
            <person name="Gambi F."/>
            <person name="Hanley J."/>
            <person name="Yao J.L."/>
            <person name="Cheung J."/>
            <person name="David K.M."/>
            <person name="Warren B."/>
            <person name="Marsh K."/>
            <person name="Snowden K.C."/>
            <person name="Lin-Wang K."/>
            <person name="Brian L."/>
            <person name="Martinez-Sanchez M."/>
            <person name="Wang M."/>
            <person name="Ileperuma N."/>
            <person name="Macnee N."/>
            <person name="Campin R."/>
            <person name="McAtee P."/>
            <person name="Drummond R.S.M."/>
            <person name="Espley R.V."/>
            <person name="Ireland H.S."/>
            <person name="Wu R."/>
            <person name="Atkinson R.G."/>
            <person name="Karunairetnam S."/>
            <person name="Bulley S."/>
            <person name="Chunkath S."/>
            <person name="Hanley Z."/>
            <person name="Storey R."/>
            <person name="Thrimawithana A.H."/>
            <person name="Thomson S."/>
            <person name="David C."/>
            <person name="Testolin R."/>
            <person name="Huang H."/>
            <person name="Hellens R.P."/>
            <person name="Schaffer R.J."/>
        </authorList>
    </citation>
    <scope>NUCLEOTIDE SEQUENCE [LARGE SCALE GENOMIC DNA]</scope>
    <source>
        <strain evidence="3">cv. Red5</strain>
    </source>
</reference>
<dbReference type="InParanoid" id="A0A2R6R5F2"/>
<feature type="compositionally biased region" description="Low complexity" evidence="1">
    <location>
        <begin position="121"/>
        <end position="135"/>
    </location>
</feature>
<dbReference type="OMA" id="FHHGNII"/>
<name>A0A2R6R5F2_ACTCC</name>
<reference evidence="2 3" key="1">
    <citation type="submission" date="2017-07" db="EMBL/GenBank/DDBJ databases">
        <title>An improved, manually edited Actinidia chinensis var. chinensis (kiwifruit) genome highlights the challenges associated with draft genomes and gene prediction in plants.</title>
        <authorList>
            <person name="Pilkington S."/>
            <person name="Crowhurst R."/>
            <person name="Hilario E."/>
            <person name="Nardozza S."/>
            <person name="Fraser L."/>
            <person name="Peng Y."/>
            <person name="Gunaseelan K."/>
            <person name="Simpson R."/>
            <person name="Tahir J."/>
            <person name="Deroles S."/>
            <person name="Templeton K."/>
            <person name="Luo Z."/>
            <person name="Davy M."/>
            <person name="Cheng C."/>
            <person name="Mcneilage M."/>
            <person name="Scaglione D."/>
            <person name="Liu Y."/>
            <person name="Zhang Q."/>
            <person name="Datson P."/>
            <person name="De Silva N."/>
            <person name="Gardiner S."/>
            <person name="Bassett H."/>
            <person name="Chagne D."/>
            <person name="Mccallum J."/>
            <person name="Dzierzon H."/>
            <person name="Deng C."/>
            <person name="Wang Y.-Y."/>
            <person name="Barron N."/>
            <person name="Manako K."/>
            <person name="Bowen J."/>
            <person name="Foster T."/>
            <person name="Erridge Z."/>
            <person name="Tiffin H."/>
            <person name="Waite C."/>
            <person name="Davies K."/>
            <person name="Grierson E."/>
            <person name="Laing W."/>
            <person name="Kirk R."/>
            <person name="Chen X."/>
            <person name="Wood M."/>
            <person name="Montefiori M."/>
            <person name="Brummell D."/>
            <person name="Schwinn K."/>
            <person name="Catanach A."/>
            <person name="Fullerton C."/>
            <person name="Li D."/>
            <person name="Meiyalaghan S."/>
            <person name="Nieuwenhuizen N."/>
            <person name="Read N."/>
            <person name="Prakash R."/>
            <person name="Hunter D."/>
            <person name="Zhang H."/>
            <person name="Mckenzie M."/>
            <person name="Knabel M."/>
            <person name="Harris A."/>
            <person name="Allan A."/>
            <person name="Chen A."/>
            <person name="Janssen B."/>
            <person name="Plunkett B."/>
            <person name="Dwamena C."/>
            <person name="Voogd C."/>
            <person name="Leif D."/>
            <person name="Lafferty D."/>
            <person name="Souleyre E."/>
            <person name="Varkonyi-Gasic E."/>
            <person name="Gambi F."/>
            <person name="Hanley J."/>
            <person name="Yao J.-L."/>
            <person name="Cheung J."/>
            <person name="David K."/>
            <person name="Warren B."/>
            <person name="Marsh K."/>
            <person name="Snowden K."/>
            <person name="Lin-Wang K."/>
            <person name="Brian L."/>
            <person name="Martinez-Sanchez M."/>
            <person name="Wang M."/>
            <person name="Ileperuma N."/>
            <person name="Macnee N."/>
            <person name="Campin R."/>
            <person name="Mcatee P."/>
            <person name="Drummond R."/>
            <person name="Espley R."/>
            <person name="Ireland H."/>
            <person name="Wu R."/>
            <person name="Atkinson R."/>
            <person name="Karunairetnam S."/>
            <person name="Bulley S."/>
            <person name="Chunkath S."/>
            <person name="Hanley Z."/>
            <person name="Storey R."/>
            <person name="Thrimawithana A."/>
            <person name="Thomson S."/>
            <person name="David C."/>
            <person name="Testolin R."/>
        </authorList>
    </citation>
    <scope>NUCLEOTIDE SEQUENCE [LARGE SCALE GENOMIC DNA]</scope>
    <source>
        <strain evidence="3">cv. Red5</strain>
        <tissue evidence="2">Young leaf</tissue>
    </source>
</reference>
<accession>A0A2R6R5F2</accession>
<dbReference type="Gramene" id="PSS21239">
    <property type="protein sequence ID" value="PSS21239"/>
    <property type="gene ID" value="CEY00_Acc10283"/>
</dbReference>
<evidence type="ECO:0000313" key="3">
    <source>
        <dbReference type="Proteomes" id="UP000241394"/>
    </source>
</evidence>
<gene>
    <name evidence="2" type="ORF">CEY00_Acc10283</name>
</gene>
<evidence type="ECO:0000313" key="2">
    <source>
        <dbReference type="EMBL" id="PSS21239.1"/>
    </source>
</evidence>
<dbReference type="AlphaFoldDB" id="A0A2R6R5F2"/>
<dbReference type="EMBL" id="NKQK01000009">
    <property type="protein sequence ID" value="PSS21239.1"/>
    <property type="molecule type" value="Genomic_DNA"/>
</dbReference>
<protein>
    <submittedName>
        <fullName evidence="2">Cysteine proteinase</fullName>
    </submittedName>
</protein>
<dbReference type="PANTHER" id="PTHR33167:SF26">
    <property type="entry name" value="EXPRESSED PROTEIN"/>
    <property type="match status" value="1"/>
</dbReference>
<comment type="caution">
    <text evidence="2">The sequence shown here is derived from an EMBL/GenBank/DDBJ whole genome shotgun (WGS) entry which is preliminary data.</text>
</comment>
<keyword evidence="3" id="KW-1185">Reference proteome</keyword>
<organism evidence="2 3">
    <name type="scientific">Actinidia chinensis var. chinensis</name>
    <name type="common">Chinese soft-hair kiwi</name>
    <dbReference type="NCBI Taxonomy" id="1590841"/>
    <lineage>
        <taxon>Eukaryota</taxon>
        <taxon>Viridiplantae</taxon>
        <taxon>Streptophyta</taxon>
        <taxon>Embryophyta</taxon>
        <taxon>Tracheophyta</taxon>
        <taxon>Spermatophyta</taxon>
        <taxon>Magnoliopsida</taxon>
        <taxon>eudicotyledons</taxon>
        <taxon>Gunneridae</taxon>
        <taxon>Pentapetalae</taxon>
        <taxon>asterids</taxon>
        <taxon>Ericales</taxon>
        <taxon>Actinidiaceae</taxon>
        <taxon>Actinidia</taxon>
    </lineage>
</organism>
<dbReference type="PANTHER" id="PTHR33167">
    <property type="entry name" value="TRANSCRIPTION FACTOR, PUTATIVE (DUF863)-RELATED"/>
    <property type="match status" value="1"/>
</dbReference>
<evidence type="ECO:0000256" key="1">
    <source>
        <dbReference type="SAM" id="MobiDB-lite"/>
    </source>
</evidence>
<dbReference type="FunCoup" id="A0A2R6R5F2">
    <property type="interactions" value="142"/>
</dbReference>
<proteinExistence type="predicted"/>
<dbReference type="OrthoDB" id="666348at2759"/>
<dbReference type="STRING" id="1590841.A0A2R6R5F2"/>
<sequence length="177" mass="20925">MEKPYDKEYMKMAMLKHEETFKQQVYELHRLYRIQKLLMKSIENSSPKSRETHERWDYRSGIIKSDQINDQHHQDKPAKEHFAESYGEIAIEIEDESEIQLTLGPKSYYRRKKLAETPRASDSGPSFSSSSTGSSNQEFLEIGRKKIFNVEEQLRQDHRVKQVAPNWLFKPLSLNMS</sequence>